<dbReference type="EMBL" id="CADCXU010034882">
    <property type="protein sequence ID" value="CAB0020057.1"/>
    <property type="molecule type" value="Genomic_DNA"/>
</dbReference>
<proteinExistence type="predicted"/>
<dbReference type="AlphaFoldDB" id="A0A6H5HPX0"/>
<name>A0A6H5HPX0_9HEMI</name>
<accession>A0A6H5HPX0</accession>
<keyword evidence="2" id="KW-1185">Reference proteome</keyword>
<sequence length="189" mass="21610">MSYLNTNAKSPGYVLKHLFAISQRKYLVHFYFTYDHFPTPGIQIAQDIEYLGYWTLILRVAVSCYTSKKREERNISKFRPGSVTLMTLKAGVRPTFTPPTVSWRPRMEEKKGSVNNYNVMTHGVAQKTEKGIFLIVSTGKNLTSLSCIIDCEISIVTAKVTMETHGRPCQIWITNFSYEIPREGSCRII</sequence>
<evidence type="ECO:0000313" key="2">
    <source>
        <dbReference type="Proteomes" id="UP000479000"/>
    </source>
</evidence>
<dbReference type="Proteomes" id="UP000479000">
    <property type="component" value="Unassembled WGS sequence"/>
</dbReference>
<organism evidence="1 2">
    <name type="scientific">Nesidiocoris tenuis</name>
    <dbReference type="NCBI Taxonomy" id="355587"/>
    <lineage>
        <taxon>Eukaryota</taxon>
        <taxon>Metazoa</taxon>
        <taxon>Ecdysozoa</taxon>
        <taxon>Arthropoda</taxon>
        <taxon>Hexapoda</taxon>
        <taxon>Insecta</taxon>
        <taxon>Pterygota</taxon>
        <taxon>Neoptera</taxon>
        <taxon>Paraneoptera</taxon>
        <taxon>Hemiptera</taxon>
        <taxon>Heteroptera</taxon>
        <taxon>Panheteroptera</taxon>
        <taxon>Cimicomorpha</taxon>
        <taxon>Miridae</taxon>
        <taxon>Dicyphina</taxon>
        <taxon>Nesidiocoris</taxon>
    </lineage>
</organism>
<gene>
    <name evidence="1" type="ORF">NTEN_LOCUS23669</name>
</gene>
<evidence type="ECO:0000313" key="1">
    <source>
        <dbReference type="EMBL" id="CAB0020057.1"/>
    </source>
</evidence>
<protein>
    <submittedName>
        <fullName evidence="1">Uncharacterized protein</fullName>
    </submittedName>
</protein>
<reference evidence="1 2" key="1">
    <citation type="submission" date="2020-02" db="EMBL/GenBank/DDBJ databases">
        <authorList>
            <person name="Ferguson B K."/>
        </authorList>
    </citation>
    <scope>NUCLEOTIDE SEQUENCE [LARGE SCALE GENOMIC DNA]</scope>
</reference>